<reference evidence="1 2" key="1">
    <citation type="submission" date="2017-07" db="EMBL/GenBank/DDBJ databases">
        <title>A draft genome sequence of Komagataeibacter oboediens LMG 18849.</title>
        <authorList>
            <person name="Skraban J."/>
            <person name="Cleenwerck I."/>
            <person name="Vandamme P."/>
            <person name="Trcek J."/>
        </authorList>
    </citation>
    <scope>NUCLEOTIDE SEQUENCE [LARGE SCALE GENOMIC DNA]</scope>
    <source>
        <strain evidence="1 2">LMG 18849</strain>
    </source>
</reference>
<accession>A0A318QWN3</accession>
<name>A0A318QWN3_9PROT</name>
<protein>
    <submittedName>
        <fullName evidence="1">Uncharacterized protein</fullName>
    </submittedName>
</protein>
<comment type="caution">
    <text evidence="1">The sequence shown here is derived from an EMBL/GenBank/DDBJ whole genome shotgun (WGS) entry which is preliminary data.</text>
</comment>
<organism evidence="1 2">
    <name type="scientific">Komagataeibacter oboediens</name>
    <dbReference type="NCBI Taxonomy" id="65958"/>
    <lineage>
        <taxon>Bacteria</taxon>
        <taxon>Pseudomonadati</taxon>
        <taxon>Pseudomonadota</taxon>
        <taxon>Alphaproteobacteria</taxon>
        <taxon>Acetobacterales</taxon>
        <taxon>Acetobacteraceae</taxon>
        <taxon>Komagataeibacter</taxon>
    </lineage>
</organism>
<gene>
    <name evidence="1" type="ORF">CFR80_10015</name>
</gene>
<proteinExistence type="predicted"/>
<sequence>MGGGMPPFMPSSAVSIPFHHAKTARARLRRHRIISGMMRSFPQKTLEQQMISITLSVNFLMRPDHYRDFDRQGSITGKMAAETGVTGACP</sequence>
<evidence type="ECO:0000313" key="2">
    <source>
        <dbReference type="Proteomes" id="UP000247417"/>
    </source>
</evidence>
<dbReference type="EMBL" id="NKTX01000021">
    <property type="protein sequence ID" value="PYD81751.1"/>
    <property type="molecule type" value="Genomic_DNA"/>
</dbReference>
<dbReference type="Proteomes" id="UP000247417">
    <property type="component" value="Unassembled WGS sequence"/>
</dbReference>
<evidence type="ECO:0000313" key="1">
    <source>
        <dbReference type="EMBL" id="PYD81751.1"/>
    </source>
</evidence>
<dbReference type="AlphaFoldDB" id="A0A318QWN3"/>